<dbReference type="EMBL" id="JAANIU010006170">
    <property type="protein sequence ID" value="KAG1543299.1"/>
    <property type="molecule type" value="Genomic_DNA"/>
</dbReference>
<protein>
    <submittedName>
        <fullName evidence="1">Uncharacterized protein</fullName>
    </submittedName>
</protein>
<name>A0A9P6YAW2_9FUNG</name>
<dbReference type="Proteomes" id="UP000740926">
    <property type="component" value="Unassembled WGS sequence"/>
</dbReference>
<organism evidence="1 2">
    <name type="scientific">Rhizopus delemar</name>
    <dbReference type="NCBI Taxonomy" id="936053"/>
    <lineage>
        <taxon>Eukaryota</taxon>
        <taxon>Fungi</taxon>
        <taxon>Fungi incertae sedis</taxon>
        <taxon>Mucoromycota</taxon>
        <taxon>Mucoromycotina</taxon>
        <taxon>Mucoromycetes</taxon>
        <taxon>Mucorales</taxon>
        <taxon>Mucorineae</taxon>
        <taxon>Rhizopodaceae</taxon>
        <taxon>Rhizopus</taxon>
    </lineage>
</organism>
<accession>A0A9P6YAW2</accession>
<gene>
    <name evidence="1" type="ORF">G6F50_014006</name>
</gene>
<dbReference type="AlphaFoldDB" id="A0A9P6YAW2"/>
<keyword evidence="2" id="KW-1185">Reference proteome</keyword>
<comment type="caution">
    <text evidence="1">The sequence shown here is derived from an EMBL/GenBank/DDBJ whole genome shotgun (WGS) entry which is preliminary data.</text>
</comment>
<reference evidence="1 2" key="1">
    <citation type="journal article" date="2020" name="Microb. Genom.">
        <title>Genetic diversity of clinical and environmental Mucorales isolates obtained from an investigation of mucormycosis cases among solid organ transplant recipients.</title>
        <authorList>
            <person name="Nguyen M.H."/>
            <person name="Kaul D."/>
            <person name="Muto C."/>
            <person name="Cheng S.J."/>
            <person name="Richter R.A."/>
            <person name="Bruno V.M."/>
            <person name="Liu G."/>
            <person name="Beyhan S."/>
            <person name="Sundermann A.J."/>
            <person name="Mounaud S."/>
            <person name="Pasculle A.W."/>
            <person name="Nierman W.C."/>
            <person name="Driscoll E."/>
            <person name="Cumbie R."/>
            <person name="Clancy C.J."/>
            <person name="Dupont C.L."/>
        </authorList>
    </citation>
    <scope>NUCLEOTIDE SEQUENCE [LARGE SCALE GENOMIC DNA]</scope>
    <source>
        <strain evidence="1 2">GL24</strain>
    </source>
</reference>
<proteinExistence type="predicted"/>
<evidence type="ECO:0000313" key="1">
    <source>
        <dbReference type="EMBL" id="KAG1543299.1"/>
    </source>
</evidence>
<evidence type="ECO:0000313" key="2">
    <source>
        <dbReference type="Proteomes" id="UP000740926"/>
    </source>
</evidence>
<sequence length="214" mass="23398">MVVRFHLDLERAGHLRLASVFAAGRIRAVARGRMAFDHRSIIAVRAERVLRGLLVGVLDHPEQRAVLFLAVDGPAGVEDLVAAVLGIGLREHHQFDVRRRAAERGEAFAQVVDLVLGHGQAEALVGGLQLVHRHAFQFTAGRCREQRLALCHGLQHRLRHRVVQRLDQRLLGGSIGRPALHIDAQATLDPADRLARTADQVARAGTALPSGCTK</sequence>